<feature type="binding site" evidence="4">
    <location>
        <position position="770"/>
    </location>
    <ligand>
        <name>Mg(2+)</name>
        <dbReference type="ChEBI" id="CHEBI:18420"/>
    </ligand>
</feature>
<dbReference type="OrthoDB" id="414934at2"/>
<evidence type="ECO:0000313" key="10">
    <source>
        <dbReference type="Proteomes" id="UP000185984"/>
    </source>
</evidence>
<feature type="binding site" evidence="3">
    <location>
        <begin position="770"/>
        <end position="772"/>
    </location>
    <ligand>
        <name>substrate</name>
    </ligand>
</feature>
<dbReference type="Pfam" id="PF03632">
    <property type="entry name" value="Glyco_hydro_65m"/>
    <property type="match status" value="1"/>
</dbReference>
<dbReference type="InterPro" id="IPR005196">
    <property type="entry name" value="Glyco_hydro_65_N"/>
</dbReference>
<dbReference type="SUPFAM" id="SSF74650">
    <property type="entry name" value="Galactose mutarotase-like"/>
    <property type="match status" value="1"/>
</dbReference>
<dbReference type="SUPFAM" id="SSF56784">
    <property type="entry name" value="HAD-like"/>
    <property type="match status" value="1"/>
</dbReference>
<keyword evidence="4" id="KW-0479">Metal-binding</keyword>
<dbReference type="Pfam" id="PF03633">
    <property type="entry name" value="Glyco_hydro_65C"/>
    <property type="match status" value="1"/>
</dbReference>
<dbReference type="GO" id="GO:0005975">
    <property type="term" value="P:carbohydrate metabolic process"/>
    <property type="evidence" value="ECO:0007669"/>
    <property type="project" value="InterPro"/>
</dbReference>
<protein>
    <submittedName>
        <fullName evidence="9">Beta-phosphoglucomutase</fullName>
    </submittedName>
</protein>
<dbReference type="GO" id="GO:0008801">
    <property type="term" value="F:beta-phosphoglucomutase activity"/>
    <property type="evidence" value="ECO:0007669"/>
    <property type="project" value="InterPro"/>
</dbReference>
<evidence type="ECO:0000256" key="1">
    <source>
        <dbReference type="ARBA" id="ARBA00006171"/>
    </source>
</evidence>
<feature type="domain" description="Glycoside hydrolase family 65 N-terminal" evidence="8">
    <location>
        <begin position="10"/>
        <end position="257"/>
    </location>
</feature>
<feature type="active site" description="Proton donor/acceptor" evidence="2">
    <location>
        <position position="772"/>
    </location>
</feature>
<organism evidence="9 10">
    <name type="scientific">Chroogloeocystis siderophila 5.2 s.c.1</name>
    <dbReference type="NCBI Taxonomy" id="247279"/>
    <lineage>
        <taxon>Bacteria</taxon>
        <taxon>Bacillati</taxon>
        <taxon>Cyanobacteriota</taxon>
        <taxon>Cyanophyceae</taxon>
        <taxon>Oscillatoriophycideae</taxon>
        <taxon>Chroococcales</taxon>
        <taxon>Chroococcaceae</taxon>
        <taxon>Chroogloeocystis</taxon>
    </lineage>
</organism>
<evidence type="ECO:0000313" key="9">
    <source>
        <dbReference type="EMBL" id="OKH24038.1"/>
    </source>
</evidence>
<proteinExistence type="inferred from homology"/>
<feature type="domain" description="Glycoside hydrolase family 65 C-terminal" evidence="7">
    <location>
        <begin position="703"/>
        <end position="742"/>
    </location>
</feature>
<dbReference type="InterPro" id="IPR012341">
    <property type="entry name" value="6hp_glycosidase-like_sf"/>
</dbReference>
<evidence type="ECO:0000256" key="4">
    <source>
        <dbReference type="PIRSR" id="PIRSR610972-3"/>
    </source>
</evidence>
<dbReference type="PANTHER" id="PTHR11051:SF8">
    <property type="entry name" value="PROTEIN-GLUCOSYLGALACTOSYLHYDROXYLYSINE GLUCOSIDASE"/>
    <property type="match status" value="1"/>
</dbReference>
<dbReference type="SFLD" id="SFLDG01135">
    <property type="entry name" value="C1.5.6:_HAD__Beta-PGM__Phospha"/>
    <property type="match status" value="1"/>
</dbReference>
<dbReference type="InterPro" id="IPR008928">
    <property type="entry name" value="6-hairpin_glycosidase_sf"/>
</dbReference>
<dbReference type="GO" id="GO:0030246">
    <property type="term" value="F:carbohydrate binding"/>
    <property type="evidence" value="ECO:0007669"/>
    <property type="project" value="InterPro"/>
</dbReference>
<dbReference type="InterPro" id="IPR006439">
    <property type="entry name" value="HAD-SF_hydro_IA"/>
</dbReference>
<dbReference type="Pfam" id="PF00702">
    <property type="entry name" value="Hydrolase"/>
    <property type="match status" value="1"/>
</dbReference>
<dbReference type="AlphaFoldDB" id="A0A1U7HKH4"/>
<evidence type="ECO:0000259" key="6">
    <source>
        <dbReference type="Pfam" id="PF03632"/>
    </source>
</evidence>
<dbReference type="SUPFAM" id="SSF48208">
    <property type="entry name" value="Six-hairpin glycosidases"/>
    <property type="match status" value="1"/>
</dbReference>
<reference evidence="9 10" key="1">
    <citation type="submission" date="2016-11" db="EMBL/GenBank/DDBJ databases">
        <title>Draft Genome Sequences of Nine Cyanobacterial Strains from Diverse Habitats.</title>
        <authorList>
            <person name="Zhu T."/>
            <person name="Hou S."/>
            <person name="Lu X."/>
            <person name="Hess W.R."/>
        </authorList>
    </citation>
    <scope>NUCLEOTIDE SEQUENCE [LARGE SCALE GENOMIC DNA]</scope>
    <source>
        <strain evidence="9 10">5.2 s.c.1</strain>
    </source>
</reference>
<dbReference type="GO" id="GO:0000287">
    <property type="term" value="F:magnesium ion binding"/>
    <property type="evidence" value="ECO:0007669"/>
    <property type="project" value="InterPro"/>
</dbReference>
<dbReference type="Gene3D" id="2.60.420.10">
    <property type="entry name" value="Maltose phosphorylase, domain 3"/>
    <property type="match status" value="1"/>
</dbReference>
<feature type="binding site" evidence="3">
    <location>
        <begin position="873"/>
        <end position="877"/>
    </location>
    <ligand>
        <name>substrate</name>
    </ligand>
</feature>
<dbReference type="SFLD" id="SFLDG01129">
    <property type="entry name" value="C1.5:_HAD__Beta-PGM__Phosphata"/>
    <property type="match status" value="1"/>
</dbReference>
<dbReference type="Gene3D" id="1.50.10.10">
    <property type="match status" value="1"/>
</dbReference>
<dbReference type="InterPro" id="IPR036412">
    <property type="entry name" value="HAD-like_sf"/>
</dbReference>
<feature type="binding site" evidence="3">
    <location>
        <begin position="805"/>
        <end position="810"/>
    </location>
    <ligand>
        <name>substrate</name>
    </ligand>
</feature>
<accession>A0A1U7HKH4</accession>
<dbReference type="InterPro" id="IPR010972">
    <property type="entry name" value="Beta-PGM"/>
</dbReference>
<feature type="site" description="Important for catalytic activity and assists the phosphoryl transfer reaction to Asp8 by balancing charge and orienting the reacting groups" evidence="5">
    <location>
        <position position="873"/>
    </location>
</feature>
<dbReference type="Proteomes" id="UP000185984">
    <property type="component" value="Unassembled WGS sequence"/>
</dbReference>
<comment type="similarity">
    <text evidence="1">Belongs to the HAD-like hydrolase superfamily. CbbY/CbbZ/Gph/YieH family.</text>
</comment>
<dbReference type="InterPro" id="IPR010976">
    <property type="entry name" value="B-phosphoglucomutase_hydrolase"/>
</dbReference>
<dbReference type="NCBIfam" id="TIGR02009">
    <property type="entry name" value="PGMB-YQAB-SF"/>
    <property type="match status" value="1"/>
</dbReference>
<dbReference type="Gene3D" id="3.40.50.1000">
    <property type="entry name" value="HAD superfamily/HAD-like"/>
    <property type="match status" value="1"/>
</dbReference>
<name>A0A1U7HKH4_9CHRO</name>
<feature type="active site" description="Nucleophile" evidence="2">
    <location>
        <position position="770"/>
    </location>
</feature>
<keyword evidence="10" id="KW-1185">Reference proteome</keyword>
<dbReference type="InterPro" id="IPR005195">
    <property type="entry name" value="Glyco_hydro_65_M"/>
</dbReference>
<dbReference type="GO" id="GO:0004553">
    <property type="term" value="F:hydrolase activity, hydrolyzing O-glycosyl compounds"/>
    <property type="evidence" value="ECO:0007669"/>
    <property type="project" value="TreeGrafter"/>
</dbReference>
<feature type="domain" description="Glycoside hydrolase family 65 central catalytic" evidence="6">
    <location>
        <begin position="309"/>
        <end position="693"/>
    </location>
</feature>
<feature type="binding site" evidence="3">
    <location>
        <position position="813"/>
    </location>
    <ligand>
        <name>substrate</name>
    </ligand>
</feature>
<comment type="caution">
    <text evidence="9">The sequence shown here is derived from an EMBL/GenBank/DDBJ whole genome shotgun (WGS) entry which is preliminary data.</text>
</comment>
<dbReference type="InterPro" id="IPR005194">
    <property type="entry name" value="Glyco_hydro_65_C"/>
</dbReference>
<comment type="cofactor">
    <cofactor evidence="4">
        <name>Mg(2+)</name>
        <dbReference type="ChEBI" id="CHEBI:18420"/>
    </cofactor>
    <text evidence="4">Binds 2 magnesium ions per subunit.</text>
</comment>
<feature type="binding site" evidence="4">
    <location>
        <position position="772"/>
    </location>
    <ligand>
        <name>Mg(2+)</name>
        <dbReference type="ChEBI" id="CHEBI:18420"/>
    </ligand>
</feature>
<evidence type="ECO:0000256" key="2">
    <source>
        <dbReference type="PIRSR" id="PIRSR610972-1"/>
    </source>
</evidence>
<gene>
    <name evidence="9" type="ORF">NIES1031_16915</name>
</gene>
<dbReference type="PANTHER" id="PTHR11051">
    <property type="entry name" value="GLYCOSYL HYDROLASE-RELATED"/>
    <property type="match status" value="1"/>
</dbReference>
<dbReference type="NCBIfam" id="TIGR01509">
    <property type="entry name" value="HAD-SF-IA-v3"/>
    <property type="match status" value="1"/>
</dbReference>
<dbReference type="InterPro" id="IPR023198">
    <property type="entry name" value="PGP-like_dom2"/>
</dbReference>
<dbReference type="STRING" id="247279.NIES1031_16915"/>
<dbReference type="InterPro" id="IPR037018">
    <property type="entry name" value="GH65_N"/>
</dbReference>
<dbReference type="Gene3D" id="1.10.150.240">
    <property type="entry name" value="Putative phosphatase, domain 2"/>
    <property type="match status" value="1"/>
</dbReference>
<dbReference type="InterPro" id="IPR011013">
    <property type="entry name" value="Gal_mutarotase_sf_dom"/>
</dbReference>
<feature type="site" description="Important for catalytic activity and assists the phosphoryl transfer reaction to Asp8 by balancing charge and orienting the reacting groups" evidence="5">
    <location>
        <position position="904"/>
    </location>
</feature>
<dbReference type="Gene3D" id="2.70.98.40">
    <property type="entry name" value="Glycoside hydrolase, family 65, N-terminal domain"/>
    <property type="match status" value="1"/>
</dbReference>
<feature type="binding site" evidence="3">
    <location>
        <position position="904"/>
    </location>
    <ligand>
        <name>substrate</name>
    </ligand>
</feature>
<sequence>MLYTDWVLIERGFDPNQLHARETVFTIGNGYLGTRGSFEEGYPRAMPVTLIQGVYDAVPVMYTELVNCPDWLPLTITLNGDPRRSERFSLDQGEVLSYERRLDLRYGLLRRSIRWRSPSGKTLDIQFERFASLADPHVLGLRCLITPIDWEGAIAVHASINGYAENQGFNHWDLLTQDQTETNFTEDLQLEPAIWLAARTRQSQIELGMAAKLIIQGVAATFQRESAPGYPTLTTSYQAAIGQTVLVEKIVTVYTSQDIEYPLKAAQSKLVTLPSYPECWEQHKQAWKSAWHTSDVIVEGDIRAQLAIRYSMFQLLISAPWHHQQASIPAKTLSGFGYRGHIFWDTEIFILPLFTFTQPELARRLLTYRYHTLEGARRKARSYGYKGAMYAWESADTGDEVTPRWALPSDPYASDIRIWCRDREIHISADIAYAIWNYWQATGDDLWMRDYGAEIILDTAVFWMSRVEWNSQFERYELREVIGADEYHEHHVNNNAFTNRMTQWHLEKAIAVYAWLEHTFPEQAAALAQKLEITPERRQRWQDIANHLWVPYHSETGFIEQFEGFCNLEDINLQDYEPRTKSMQTILGIDGANKRQVLKQPDVLMLLYLMRQLQEFPYNPESLKTNWDYYAPRTDITYGSSLGPAIHAILAADLGDSQTAYKHFLQAALVDLENTRGNTAEGIHGACAGGAWQAIVFGFAGIRFQDNQPIATPHLPPHWTRLAFKLHWRGKWHPFEITHSASEMNSYHPSPSPEMDEASPTINLRGAIFDLDGVLTDTAEYHYRAWQRLADEEELPFDRQANEALRGISRRESLLKIVGDRTYSAAQLEEMMERKNRYYQEFIESMSPSDLLPGVRSLLTELRQQQIKIAIASASKNARTVIEKLNITELVDAIADGYSVERPKPAPDLFLYAANQLKLPPAACVVFEDATAGIEAALAAGMWSVGLGPVERVGNAHVVLPNFADITWAGILSKLNQHLS</sequence>
<feature type="binding site" evidence="3">
    <location>
        <position position="786"/>
    </location>
    <ligand>
        <name>substrate</name>
    </ligand>
</feature>
<dbReference type="NCBIfam" id="TIGR01990">
    <property type="entry name" value="bPGM"/>
    <property type="match status" value="1"/>
</dbReference>
<dbReference type="EMBL" id="MRCC01000014">
    <property type="protein sequence ID" value="OKH24038.1"/>
    <property type="molecule type" value="Genomic_DNA"/>
</dbReference>
<evidence type="ECO:0000259" key="7">
    <source>
        <dbReference type="Pfam" id="PF03633"/>
    </source>
</evidence>
<dbReference type="GO" id="GO:0016757">
    <property type="term" value="F:glycosyltransferase activity"/>
    <property type="evidence" value="ECO:0007669"/>
    <property type="project" value="UniProtKB-ARBA"/>
</dbReference>
<dbReference type="SFLD" id="SFLDS00003">
    <property type="entry name" value="Haloacid_Dehalogenase"/>
    <property type="match status" value="1"/>
</dbReference>
<keyword evidence="4" id="KW-0460">Magnesium</keyword>
<feature type="binding site" evidence="4">
    <location>
        <position position="928"/>
    </location>
    <ligand>
        <name>Mg(2+)</name>
        <dbReference type="ChEBI" id="CHEBI:18420"/>
    </ligand>
</feature>
<feature type="binding site" evidence="4">
    <location>
        <position position="929"/>
    </location>
    <ligand>
        <name>Mg(2+)</name>
        <dbReference type="ChEBI" id="CHEBI:18420"/>
    </ligand>
</feature>
<evidence type="ECO:0000259" key="8">
    <source>
        <dbReference type="Pfam" id="PF03636"/>
    </source>
</evidence>
<dbReference type="CDD" id="cd02598">
    <property type="entry name" value="HAD_BPGM"/>
    <property type="match status" value="1"/>
</dbReference>
<feature type="binding site" evidence="3">
    <location>
        <position position="835"/>
    </location>
    <ligand>
        <name>substrate</name>
    </ligand>
</feature>
<dbReference type="InterPro" id="IPR023214">
    <property type="entry name" value="HAD_sf"/>
</dbReference>
<evidence type="ECO:0000256" key="3">
    <source>
        <dbReference type="PIRSR" id="PIRSR610972-2"/>
    </source>
</evidence>
<evidence type="ECO:0000256" key="5">
    <source>
        <dbReference type="PIRSR" id="PIRSR610972-4"/>
    </source>
</evidence>
<dbReference type="Pfam" id="PF03636">
    <property type="entry name" value="Glyco_hydro_65N"/>
    <property type="match status" value="1"/>
</dbReference>